<feature type="region of interest" description="Disordered" evidence="4">
    <location>
        <begin position="187"/>
        <end position="210"/>
    </location>
</feature>
<evidence type="ECO:0000256" key="1">
    <source>
        <dbReference type="ARBA" id="ARBA00004496"/>
    </source>
</evidence>
<dbReference type="PANTHER" id="PTHR46006:SF8">
    <property type="entry name" value="DH DOMAIN-CONTAINING PROTEIN"/>
    <property type="match status" value="1"/>
</dbReference>
<name>A0A8B6HAF0_MYTGA</name>
<evidence type="ECO:0000313" key="6">
    <source>
        <dbReference type="EMBL" id="VDI75892.1"/>
    </source>
</evidence>
<proteinExistence type="predicted"/>
<dbReference type="InterPro" id="IPR035899">
    <property type="entry name" value="DBL_dom_sf"/>
</dbReference>
<dbReference type="SUPFAM" id="SSF48065">
    <property type="entry name" value="DBL homology domain (DH-domain)"/>
    <property type="match status" value="1"/>
</dbReference>
<feature type="domain" description="PH" evidence="5">
    <location>
        <begin position="78"/>
        <end position="179"/>
    </location>
</feature>
<comment type="subcellular location">
    <subcellularLocation>
        <location evidence="1">Cytoplasm</location>
    </subcellularLocation>
</comment>
<dbReference type="EMBL" id="UYJE01009702">
    <property type="protein sequence ID" value="VDI75892.1"/>
    <property type="molecule type" value="Genomic_DNA"/>
</dbReference>
<feature type="non-terminal residue" evidence="6">
    <location>
        <position position="210"/>
    </location>
</feature>
<dbReference type="Proteomes" id="UP000596742">
    <property type="component" value="Unassembled WGS sequence"/>
</dbReference>
<keyword evidence="7" id="KW-1185">Reference proteome</keyword>
<comment type="caution">
    <text evidence="6">The sequence shown here is derived from an EMBL/GenBank/DDBJ whole genome shotgun (WGS) entry which is preliminary data.</text>
</comment>
<evidence type="ECO:0000259" key="5">
    <source>
        <dbReference type="PROSITE" id="PS50003"/>
    </source>
</evidence>
<sequence>QETCLWTLLDGARGKFVKYPLLMKTIQKYVTVLDEEDNKNLAEAIKLAENVIAEADREMGKAKCNYFRAKINFIYEEEKLHVFLFDEVLVVTRLNSQSGQQTFQVYRQPIPVDQLVVTDLKDGEVKMGSFRSAFGSGQTVKNVFRVSFSEQDKGQSHTLIAADEHDKRQWLICFQKLVNIVSSDAVKTGESKDKLKAPGTEKSKDAKKGT</sequence>
<evidence type="ECO:0000256" key="4">
    <source>
        <dbReference type="SAM" id="MobiDB-lite"/>
    </source>
</evidence>
<keyword evidence="3" id="KW-0175">Coiled coil</keyword>
<dbReference type="SMART" id="SM00233">
    <property type="entry name" value="PH"/>
    <property type="match status" value="1"/>
</dbReference>
<keyword evidence="2" id="KW-0963">Cytoplasm</keyword>
<dbReference type="PANTHER" id="PTHR46006">
    <property type="entry name" value="RHO GUANINE NUCLEOTIDE EXCHANGE FACTOR AT 64C, ISOFORM A"/>
    <property type="match status" value="1"/>
</dbReference>
<dbReference type="InterPro" id="IPR051480">
    <property type="entry name" value="Endocytic_GEF_Adapter"/>
</dbReference>
<dbReference type="InterPro" id="IPR001849">
    <property type="entry name" value="PH_domain"/>
</dbReference>
<accession>A0A8B6HAF0</accession>
<dbReference type="OrthoDB" id="1716625at2759"/>
<reference evidence="6" key="1">
    <citation type="submission" date="2018-11" db="EMBL/GenBank/DDBJ databases">
        <authorList>
            <person name="Alioto T."/>
            <person name="Alioto T."/>
        </authorList>
    </citation>
    <scope>NUCLEOTIDE SEQUENCE</scope>
</reference>
<dbReference type="SUPFAM" id="SSF50729">
    <property type="entry name" value="PH domain-like"/>
    <property type="match status" value="1"/>
</dbReference>
<gene>
    <name evidence="6" type="ORF">MGAL_10B053649</name>
</gene>
<dbReference type="Pfam" id="PF22697">
    <property type="entry name" value="SOS1_NGEF_PH"/>
    <property type="match status" value="1"/>
</dbReference>
<dbReference type="Gene3D" id="2.30.29.30">
    <property type="entry name" value="Pleckstrin-homology domain (PH domain)/Phosphotyrosine-binding domain (PTB)"/>
    <property type="match status" value="1"/>
</dbReference>
<dbReference type="AlphaFoldDB" id="A0A8B6HAF0"/>
<feature type="coiled-coil region" evidence="3">
    <location>
        <begin position="38"/>
        <end position="65"/>
    </location>
</feature>
<evidence type="ECO:0000313" key="7">
    <source>
        <dbReference type="Proteomes" id="UP000596742"/>
    </source>
</evidence>
<dbReference type="GO" id="GO:0035025">
    <property type="term" value="P:positive regulation of Rho protein signal transduction"/>
    <property type="evidence" value="ECO:0007669"/>
    <property type="project" value="TreeGrafter"/>
</dbReference>
<dbReference type="PROSITE" id="PS50003">
    <property type="entry name" value="PH_DOMAIN"/>
    <property type="match status" value="1"/>
</dbReference>
<dbReference type="GO" id="GO:0005737">
    <property type="term" value="C:cytoplasm"/>
    <property type="evidence" value="ECO:0007669"/>
    <property type="project" value="UniProtKB-SubCell"/>
</dbReference>
<evidence type="ECO:0000256" key="3">
    <source>
        <dbReference type="SAM" id="Coils"/>
    </source>
</evidence>
<dbReference type="InterPro" id="IPR011993">
    <property type="entry name" value="PH-like_dom_sf"/>
</dbReference>
<evidence type="ECO:0000256" key="2">
    <source>
        <dbReference type="ARBA" id="ARBA00022490"/>
    </source>
</evidence>
<dbReference type="InterPro" id="IPR055251">
    <property type="entry name" value="SOS1_NGEF_PH"/>
</dbReference>
<protein>
    <submittedName>
        <fullName evidence="6">Rho guanine nucleotide exchange factor 3/8</fullName>
    </submittedName>
</protein>
<organism evidence="6 7">
    <name type="scientific">Mytilus galloprovincialis</name>
    <name type="common">Mediterranean mussel</name>
    <dbReference type="NCBI Taxonomy" id="29158"/>
    <lineage>
        <taxon>Eukaryota</taxon>
        <taxon>Metazoa</taxon>
        <taxon>Spiralia</taxon>
        <taxon>Lophotrochozoa</taxon>
        <taxon>Mollusca</taxon>
        <taxon>Bivalvia</taxon>
        <taxon>Autobranchia</taxon>
        <taxon>Pteriomorphia</taxon>
        <taxon>Mytilida</taxon>
        <taxon>Mytiloidea</taxon>
        <taxon>Mytilidae</taxon>
        <taxon>Mytilinae</taxon>
        <taxon>Mytilus</taxon>
    </lineage>
</organism>